<feature type="region of interest" description="Disordered" evidence="1">
    <location>
        <begin position="1"/>
        <end position="78"/>
    </location>
</feature>
<sequence length="204" mass="23041">MPSPTITTPSSVPASDNLPAIASQNPTDTGLPIELDAKDNLPREDKGAKTVTKEPNDEFTEAKQQLHFRPERAKKQPSWMRDYATCKVYHQPSSALDSPQQRRTQPPNQKLYHSFVTAKPSLSSIQPTIRFIRFQRAHLSNQHPQSQPKPLPGVRILGGKDVEDAYDPDCLNLVSIINDILKNVFGRHKYYDESFKLTSIVPWV</sequence>
<dbReference type="AlphaFoldDB" id="A0AAP0MS63"/>
<gene>
    <name evidence="2" type="ORF">WN944_008238</name>
</gene>
<evidence type="ECO:0000256" key="1">
    <source>
        <dbReference type="SAM" id="MobiDB-lite"/>
    </source>
</evidence>
<dbReference type="EMBL" id="JBCGBO010000003">
    <property type="protein sequence ID" value="KAK9216231.1"/>
    <property type="molecule type" value="Genomic_DNA"/>
</dbReference>
<accession>A0AAP0MS63</accession>
<comment type="caution">
    <text evidence="2">The sequence shown here is derived from an EMBL/GenBank/DDBJ whole genome shotgun (WGS) entry which is preliminary data.</text>
</comment>
<evidence type="ECO:0000313" key="3">
    <source>
        <dbReference type="Proteomes" id="UP001428341"/>
    </source>
</evidence>
<proteinExistence type="predicted"/>
<evidence type="ECO:0000313" key="2">
    <source>
        <dbReference type="EMBL" id="KAK9216231.1"/>
    </source>
</evidence>
<protein>
    <submittedName>
        <fullName evidence="2">Uncharacterized protein</fullName>
    </submittedName>
</protein>
<feature type="compositionally biased region" description="Basic and acidic residues" evidence="1">
    <location>
        <begin position="35"/>
        <end position="56"/>
    </location>
</feature>
<reference evidence="2 3" key="1">
    <citation type="submission" date="2024-05" db="EMBL/GenBank/DDBJ databases">
        <title>Haplotype-resolved chromosome-level genome assembly of Huyou (Citrus changshanensis).</title>
        <authorList>
            <person name="Miao C."/>
            <person name="Chen W."/>
            <person name="Wu Y."/>
            <person name="Wang L."/>
            <person name="Zhao S."/>
            <person name="Grierson D."/>
            <person name="Xu C."/>
            <person name="Chen K."/>
        </authorList>
    </citation>
    <scope>NUCLEOTIDE SEQUENCE [LARGE SCALE GENOMIC DNA]</scope>
    <source>
        <strain evidence="2">01-14</strain>
        <tissue evidence="2">Leaf</tissue>
    </source>
</reference>
<organism evidence="2 3">
    <name type="scientific">Citrus x changshan-huyou</name>
    <dbReference type="NCBI Taxonomy" id="2935761"/>
    <lineage>
        <taxon>Eukaryota</taxon>
        <taxon>Viridiplantae</taxon>
        <taxon>Streptophyta</taxon>
        <taxon>Embryophyta</taxon>
        <taxon>Tracheophyta</taxon>
        <taxon>Spermatophyta</taxon>
        <taxon>Magnoliopsida</taxon>
        <taxon>eudicotyledons</taxon>
        <taxon>Gunneridae</taxon>
        <taxon>Pentapetalae</taxon>
        <taxon>rosids</taxon>
        <taxon>malvids</taxon>
        <taxon>Sapindales</taxon>
        <taxon>Rutaceae</taxon>
        <taxon>Aurantioideae</taxon>
        <taxon>Citrus</taxon>
    </lineage>
</organism>
<name>A0AAP0MS63_9ROSI</name>
<dbReference type="Proteomes" id="UP001428341">
    <property type="component" value="Unassembled WGS sequence"/>
</dbReference>
<feature type="compositionally biased region" description="Low complexity" evidence="1">
    <location>
        <begin position="1"/>
        <end position="11"/>
    </location>
</feature>
<keyword evidence="3" id="KW-1185">Reference proteome</keyword>